<dbReference type="SUPFAM" id="SSF142695">
    <property type="entry name" value="RibA-like"/>
    <property type="match status" value="1"/>
</dbReference>
<dbReference type="InterPro" id="IPR032677">
    <property type="entry name" value="GTP_cyclohydro_II"/>
</dbReference>
<dbReference type="PANTHER" id="PTHR21327:SF18">
    <property type="entry name" value="3,4-DIHYDROXY-2-BUTANONE 4-PHOSPHATE SYNTHASE"/>
    <property type="match status" value="1"/>
</dbReference>
<dbReference type="GO" id="GO:0046872">
    <property type="term" value="F:metal ion binding"/>
    <property type="evidence" value="ECO:0007669"/>
    <property type="project" value="UniProtKB-KW"/>
</dbReference>
<organism evidence="5 6">
    <name type="scientific">Candidatus Gottesmanbacteria bacterium GW2011_GWA2_42_18</name>
    <dbReference type="NCBI Taxonomy" id="1618442"/>
    <lineage>
        <taxon>Bacteria</taxon>
        <taxon>Candidatus Gottesmaniibacteriota</taxon>
    </lineage>
</organism>
<protein>
    <submittedName>
        <fullName evidence="5">3,4-dihydroxy-2-butanone 4-phosphate synthase</fullName>
    </submittedName>
</protein>
<evidence type="ECO:0000256" key="2">
    <source>
        <dbReference type="ARBA" id="ARBA00022619"/>
    </source>
</evidence>
<feature type="domain" description="GTP cyclohydrolase II" evidence="4">
    <location>
        <begin position="189"/>
        <end position="362"/>
    </location>
</feature>
<dbReference type="PANTHER" id="PTHR21327">
    <property type="entry name" value="GTP CYCLOHYDROLASE II-RELATED"/>
    <property type="match status" value="1"/>
</dbReference>
<sequence length="391" mass="43877">MEQLRLQATLSEAKVAVVNPIYENVLLRLVKSARNGIIEFNGGPLDLESEKPAWLSPVEVQSDNGSQFFHLIYLNSTPDTFSRETGADVVFFEETEIKLADKHSFVLDYYQDATQGPEPRLIIRPVQLGIAYFHSLISTGDLHLEYFQDSIARLTSELGVTVSNTYDLRRHRETTTERAYGQGVTVTSEASYDTPFGEVTVANIVVDDDDWRHYQLITRVPVDASTSKSAHLRIDSGCDSGQLYLDRGCDCREQLHAALEDVVQNDGIVVHVPTHDGRGYGTAVKMETEGMKRGVPMVFNKTNPTPLDTIQAAQVLFGEDFDLRTYDGVGRVLRAFGFEKVMLQTNNKIKIRGLEEVGLTVSRVPAITVEKHPEARHAESKKRYGQMYFKE</sequence>
<name>A0A0G1BK83_9BACT</name>
<reference evidence="5 6" key="1">
    <citation type="journal article" date="2015" name="Nature">
        <title>rRNA introns, odd ribosomes, and small enigmatic genomes across a large radiation of phyla.</title>
        <authorList>
            <person name="Brown C.T."/>
            <person name="Hug L.A."/>
            <person name="Thomas B.C."/>
            <person name="Sharon I."/>
            <person name="Castelle C.J."/>
            <person name="Singh A."/>
            <person name="Wilkins M.J."/>
            <person name="Williams K.H."/>
            <person name="Banfield J.F."/>
        </authorList>
    </citation>
    <scope>NUCLEOTIDE SEQUENCE [LARGE SCALE GENOMIC DNA]</scope>
</reference>
<dbReference type="GO" id="GO:0008686">
    <property type="term" value="F:3,4-dihydroxy-2-butanone-4-phosphate synthase activity"/>
    <property type="evidence" value="ECO:0007669"/>
    <property type="project" value="TreeGrafter"/>
</dbReference>
<comment type="pathway">
    <text evidence="1">Cofactor biosynthesis; riboflavin biosynthesis.</text>
</comment>
<evidence type="ECO:0000313" key="5">
    <source>
        <dbReference type="EMBL" id="KKS46681.1"/>
    </source>
</evidence>
<dbReference type="Pfam" id="PF00925">
    <property type="entry name" value="GTP_cyclohydro2"/>
    <property type="match status" value="1"/>
</dbReference>
<dbReference type="GO" id="GO:0009231">
    <property type="term" value="P:riboflavin biosynthetic process"/>
    <property type="evidence" value="ECO:0007669"/>
    <property type="project" value="UniProtKB-UniPathway"/>
</dbReference>
<dbReference type="AlphaFoldDB" id="A0A0G1BK83"/>
<accession>A0A0G1BK83</accession>
<evidence type="ECO:0000313" key="6">
    <source>
        <dbReference type="Proteomes" id="UP000034320"/>
    </source>
</evidence>
<proteinExistence type="predicted"/>
<dbReference type="Gene3D" id="3.40.50.10990">
    <property type="entry name" value="GTP cyclohydrolase II"/>
    <property type="match status" value="1"/>
</dbReference>
<comment type="caution">
    <text evidence="5">The sequence shown here is derived from an EMBL/GenBank/DDBJ whole genome shotgun (WGS) entry which is preliminary data.</text>
</comment>
<evidence type="ECO:0000256" key="1">
    <source>
        <dbReference type="ARBA" id="ARBA00005104"/>
    </source>
</evidence>
<dbReference type="InterPro" id="IPR036144">
    <property type="entry name" value="RibA-like_sf"/>
</dbReference>
<gene>
    <name evidence="5" type="ORF">UV09_C0014G0001</name>
</gene>
<keyword evidence="2" id="KW-0686">Riboflavin biosynthesis</keyword>
<keyword evidence="3" id="KW-0479">Metal-binding</keyword>
<dbReference type="GO" id="GO:0005829">
    <property type="term" value="C:cytosol"/>
    <property type="evidence" value="ECO:0007669"/>
    <property type="project" value="TreeGrafter"/>
</dbReference>
<dbReference type="UniPathway" id="UPA00275"/>
<dbReference type="Proteomes" id="UP000034320">
    <property type="component" value="Unassembled WGS sequence"/>
</dbReference>
<dbReference type="EMBL" id="LCDD01000014">
    <property type="protein sequence ID" value="KKS46681.1"/>
    <property type="molecule type" value="Genomic_DNA"/>
</dbReference>
<evidence type="ECO:0000256" key="3">
    <source>
        <dbReference type="ARBA" id="ARBA00022723"/>
    </source>
</evidence>
<evidence type="ECO:0000259" key="4">
    <source>
        <dbReference type="Pfam" id="PF00925"/>
    </source>
</evidence>